<dbReference type="InterPro" id="IPR036390">
    <property type="entry name" value="WH_DNA-bd_sf"/>
</dbReference>
<dbReference type="Pfam" id="PF00126">
    <property type="entry name" value="HTH_1"/>
    <property type="match status" value="1"/>
</dbReference>
<evidence type="ECO:0000256" key="1">
    <source>
        <dbReference type="ARBA" id="ARBA00009437"/>
    </source>
</evidence>
<reference evidence="6 7" key="1">
    <citation type="submission" date="2007-07" db="EMBL/GenBank/DDBJ databases">
        <title>Complete sequence of chromosome of Xanthobacter autotrophicus Py2.</title>
        <authorList>
            <consortium name="US DOE Joint Genome Institute"/>
            <person name="Copeland A."/>
            <person name="Lucas S."/>
            <person name="Lapidus A."/>
            <person name="Barry K."/>
            <person name="Glavina del Rio T."/>
            <person name="Hammon N."/>
            <person name="Israni S."/>
            <person name="Dalin E."/>
            <person name="Tice H."/>
            <person name="Pitluck S."/>
            <person name="Sims D."/>
            <person name="Brettin T."/>
            <person name="Bruce D."/>
            <person name="Detter J.C."/>
            <person name="Han C."/>
            <person name="Tapia R."/>
            <person name="Brainard J."/>
            <person name="Schmutz J."/>
            <person name="Larimer F."/>
            <person name="Land M."/>
            <person name="Hauser L."/>
            <person name="Kyrpides N."/>
            <person name="Kim E."/>
            <person name="Ensigns S.A."/>
            <person name="Richardson P."/>
        </authorList>
    </citation>
    <scope>NUCLEOTIDE SEQUENCE [LARGE SCALE GENOMIC DNA]</scope>
    <source>
        <strain evidence="7">ATCC BAA-1158 / Py2</strain>
    </source>
</reference>
<dbReference type="SUPFAM" id="SSF53850">
    <property type="entry name" value="Periplasmic binding protein-like II"/>
    <property type="match status" value="1"/>
</dbReference>
<evidence type="ECO:0000256" key="4">
    <source>
        <dbReference type="ARBA" id="ARBA00023163"/>
    </source>
</evidence>
<dbReference type="Gene3D" id="1.10.10.10">
    <property type="entry name" value="Winged helix-like DNA-binding domain superfamily/Winged helix DNA-binding domain"/>
    <property type="match status" value="1"/>
</dbReference>
<dbReference type="eggNOG" id="COG0583">
    <property type="taxonomic scope" value="Bacteria"/>
</dbReference>
<dbReference type="Pfam" id="PF03466">
    <property type="entry name" value="LysR_substrate"/>
    <property type="match status" value="1"/>
</dbReference>
<dbReference type="SUPFAM" id="SSF46785">
    <property type="entry name" value="Winged helix' DNA-binding domain"/>
    <property type="match status" value="1"/>
</dbReference>
<dbReference type="PANTHER" id="PTHR30346">
    <property type="entry name" value="TRANSCRIPTIONAL DUAL REGULATOR HCAR-RELATED"/>
    <property type="match status" value="1"/>
</dbReference>
<name>A7ID97_XANP2</name>
<sequence>MRVRDLGMLPVELKHLRYADAASQHGSFRKAADALGLKQSNLSRRIRTLEECLGYRLFERTNGGVQPTPMGRDFLQGARRVLDDVQAIVDAADAVARGAAGQLRLGFYTSLSAGNLRSTLLDYARRFPQVRISVVEDERCRLCAGLRNGKIDIAIVTGEPTAEGGTSMALWSERILIALPEAHELAAKEVLNWGDLKRERFVLSTRDPGPEIESILIAKLVTPGESLNIDHHDVNAESLKSLVSAGHGITVVCESCMGSVPPGMVFRETRDGNGSTRVGFCAYWMPGNENPALRNFIQLLEERCPPLGVRLNGV</sequence>
<evidence type="ECO:0000313" key="7">
    <source>
        <dbReference type="Proteomes" id="UP000002417"/>
    </source>
</evidence>
<dbReference type="STRING" id="78245.Xaut_0738"/>
<dbReference type="PANTHER" id="PTHR30346:SF0">
    <property type="entry name" value="HCA OPERON TRANSCRIPTIONAL ACTIVATOR HCAR"/>
    <property type="match status" value="1"/>
</dbReference>
<dbReference type="HOGENOM" id="CLU_039613_6_4_5"/>
<dbReference type="KEGG" id="xau:Xaut_0738"/>
<evidence type="ECO:0000256" key="3">
    <source>
        <dbReference type="ARBA" id="ARBA00023125"/>
    </source>
</evidence>
<dbReference type="AlphaFoldDB" id="A7ID97"/>
<dbReference type="PRINTS" id="PR00039">
    <property type="entry name" value="HTHLYSR"/>
</dbReference>
<evidence type="ECO:0000259" key="5">
    <source>
        <dbReference type="PROSITE" id="PS50931"/>
    </source>
</evidence>
<keyword evidence="7" id="KW-1185">Reference proteome</keyword>
<keyword evidence="3" id="KW-0238">DNA-binding</keyword>
<evidence type="ECO:0000256" key="2">
    <source>
        <dbReference type="ARBA" id="ARBA00023015"/>
    </source>
</evidence>
<keyword evidence="4" id="KW-0804">Transcription</keyword>
<dbReference type="InterPro" id="IPR036388">
    <property type="entry name" value="WH-like_DNA-bd_sf"/>
</dbReference>
<dbReference type="GO" id="GO:0032993">
    <property type="term" value="C:protein-DNA complex"/>
    <property type="evidence" value="ECO:0007669"/>
    <property type="project" value="TreeGrafter"/>
</dbReference>
<comment type="similarity">
    <text evidence="1">Belongs to the LysR transcriptional regulatory family.</text>
</comment>
<dbReference type="FunFam" id="1.10.10.10:FF:000001">
    <property type="entry name" value="LysR family transcriptional regulator"/>
    <property type="match status" value="1"/>
</dbReference>
<protein>
    <submittedName>
        <fullName evidence="6">Transcriptional regulator, LysR family</fullName>
    </submittedName>
</protein>
<accession>A7ID97</accession>
<evidence type="ECO:0000313" key="6">
    <source>
        <dbReference type="EMBL" id="ABS65990.1"/>
    </source>
</evidence>
<organism evidence="6 7">
    <name type="scientific">Xanthobacter autotrophicus (strain ATCC BAA-1158 / Py2)</name>
    <dbReference type="NCBI Taxonomy" id="78245"/>
    <lineage>
        <taxon>Bacteria</taxon>
        <taxon>Pseudomonadati</taxon>
        <taxon>Pseudomonadota</taxon>
        <taxon>Alphaproteobacteria</taxon>
        <taxon>Hyphomicrobiales</taxon>
        <taxon>Xanthobacteraceae</taxon>
        <taxon>Xanthobacter</taxon>
    </lineage>
</organism>
<dbReference type="CDD" id="cd08414">
    <property type="entry name" value="PBP2_LTTR_aromatics_like"/>
    <property type="match status" value="1"/>
</dbReference>
<dbReference type="PROSITE" id="PS50931">
    <property type="entry name" value="HTH_LYSR"/>
    <property type="match status" value="1"/>
</dbReference>
<dbReference type="GO" id="GO:0003677">
    <property type="term" value="F:DNA binding"/>
    <property type="evidence" value="ECO:0007669"/>
    <property type="project" value="UniProtKB-KW"/>
</dbReference>
<dbReference type="InterPro" id="IPR005119">
    <property type="entry name" value="LysR_subst-bd"/>
</dbReference>
<dbReference type="EMBL" id="CP000781">
    <property type="protein sequence ID" value="ABS65990.1"/>
    <property type="molecule type" value="Genomic_DNA"/>
</dbReference>
<feature type="domain" description="HTH lysR-type" evidence="5">
    <location>
        <begin position="11"/>
        <end position="68"/>
    </location>
</feature>
<dbReference type="Gene3D" id="3.40.190.10">
    <property type="entry name" value="Periplasmic binding protein-like II"/>
    <property type="match status" value="2"/>
</dbReference>
<keyword evidence="2" id="KW-0805">Transcription regulation</keyword>
<dbReference type="GO" id="GO:0003700">
    <property type="term" value="F:DNA-binding transcription factor activity"/>
    <property type="evidence" value="ECO:0007669"/>
    <property type="project" value="InterPro"/>
</dbReference>
<dbReference type="Proteomes" id="UP000002417">
    <property type="component" value="Chromosome"/>
</dbReference>
<dbReference type="InterPro" id="IPR000847">
    <property type="entry name" value="LysR_HTH_N"/>
</dbReference>
<gene>
    <name evidence="6" type="ordered locus">Xaut_0738</name>
</gene>
<proteinExistence type="inferred from homology"/>
<dbReference type="PhylomeDB" id="A7ID97"/>